<keyword evidence="1" id="KW-0732">Signal</keyword>
<dbReference type="PANTHER" id="PTHR21666:SF270">
    <property type="entry name" value="MUREIN HYDROLASE ACTIVATOR ENVC"/>
    <property type="match status" value="1"/>
</dbReference>
<dbReference type="SUPFAM" id="SSF54106">
    <property type="entry name" value="LysM domain"/>
    <property type="match status" value="1"/>
</dbReference>
<feature type="domain" description="LysM" evidence="2">
    <location>
        <begin position="78"/>
        <end position="121"/>
    </location>
</feature>
<evidence type="ECO:0000259" key="2">
    <source>
        <dbReference type="PROSITE" id="PS51782"/>
    </source>
</evidence>
<organism evidence="3 4">
    <name type="scientific">Desulfuribacillus stibiiarsenatis</name>
    <dbReference type="NCBI Taxonomy" id="1390249"/>
    <lineage>
        <taxon>Bacteria</taxon>
        <taxon>Bacillati</taxon>
        <taxon>Bacillota</taxon>
        <taxon>Desulfuribacillia</taxon>
        <taxon>Desulfuribacillales</taxon>
        <taxon>Desulfuribacillaceae</taxon>
        <taxon>Desulfuribacillus</taxon>
    </lineage>
</organism>
<comment type="caution">
    <text evidence="3">The sequence shown here is derived from an EMBL/GenBank/DDBJ whole genome shotgun (WGS) entry which is preliminary data.</text>
</comment>
<dbReference type="AlphaFoldDB" id="A0A1E5L5N1"/>
<reference evidence="3 4" key="1">
    <citation type="submission" date="2016-09" db="EMBL/GenBank/DDBJ databases">
        <title>Desulfuribacillus arsenicus sp. nov., an obligately anaerobic, dissimilatory arsenic- and antimonate-reducing bacterium isolated from anoxic sediments.</title>
        <authorList>
            <person name="Abin C.A."/>
            <person name="Hollibaugh J.T."/>
        </authorList>
    </citation>
    <scope>NUCLEOTIDE SEQUENCE [LARGE SCALE GENOMIC DNA]</scope>
    <source>
        <strain evidence="3 4">MLFW-2</strain>
    </source>
</reference>
<dbReference type="RefSeq" id="WP_069702248.1">
    <property type="nucleotide sequence ID" value="NZ_MJAT01000022.1"/>
</dbReference>
<dbReference type="STRING" id="1390249.BHU72_04850"/>
<dbReference type="InterPro" id="IPR011055">
    <property type="entry name" value="Dup_hybrid_motif"/>
</dbReference>
<evidence type="ECO:0000313" key="3">
    <source>
        <dbReference type="EMBL" id="OEH85421.1"/>
    </source>
</evidence>
<dbReference type="PROSITE" id="PS51782">
    <property type="entry name" value="LYSM"/>
    <property type="match status" value="2"/>
</dbReference>
<dbReference type="Gene3D" id="3.10.350.10">
    <property type="entry name" value="LysM domain"/>
    <property type="match status" value="2"/>
</dbReference>
<keyword evidence="4" id="KW-1185">Reference proteome</keyword>
<dbReference type="CDD" id="cd12797">
    <property type="entry name" value="M23_peptidase"/>
    <property type="match status" value="1"/>
</dbReference>
<accession>A0A1E5L5N1</accession>
<dbReference type="SMART" id="SM00257">
    <property type="entry name" value="LysM"/>
    <property type="match status" value="2"/>
</dbReference>
<dbReference type="InterPro" id="IPR036779">
    <property type="entry name" value="LysM_dom_sf"/>
</dbReference>
<dbReference type="Proteomes" id="UP000095255">
    <property type="component" value="Unassembled WGS sequence"/>
</dbReference>
<dbReference type="Gene3D" id="2.70.70.10">
    <property type="entry name" value="Glucose Permease (Domain IIA)"/>
    <property type="match status" value="1"/>
</dbReference>
<feature type="signal peptide" evidence="1">
    <location>
        <begin position="1"/>
        <end position="22"/>
    </location>
</feature>
<dbReference type="InterPro" id="IPR050570">
    <property type="entry name" value="Cell_wall_metabolism_enzyme"/>
</dbReference>
<dbReference type="Pfam" id="PF01551">
    <property type="entry name" value="Peptidase_M23"/>
    <property type="match status" value="1"/>
</dbReference>
<feature type="chain" id="PRO_5038391435" description="LysM domain-containing protein" evidence="1">
    <location>
        <begin position="23"/>
        <end position="322"/>
    </location>
</feature>
<feature type="domain" description="LysM" evidence="2">
    <location>
        <begin position="127"/>
        <end position="171"/>
    </location>
</feature>
<dbReference type="SUPFAM" id="SSF51261">
    <property type="entry name" value="Duplicated hybrid motif"/>
    <property type="match status" value="1"/>
</dbReference>
<dbReference type="OrthoDB" id="9805799at2"/>
<dbReference type="GO" id="GO:0004222">
    <property type="term" value="F:metalloendopeptidase activity"/>
    <property type="evidence" value="ECO:0007669"/>
    <property type="project" value="TreeGrafter"/>
</dbReference>
<dbReference type="Pfam" id="PF01476">
    <property type="entry name" value="LysM"/>
    <property type="match status" value="2"/>
</dbReference>
<dbReference type="PANTHER" id="PTHR21666">
    <property type="entry name" value="PEPTIDASE-RELATED"/>
    <property type="match status" value="1"/>
</dbReference>
<sequence length="322" mass="36392">MRKVQALPVFLLVMLLSSVAFTPPEKVSAISVKEYFNPFINIKKYIQTTLDDTQPSFAGSHFNEEDSEIIYNTAPMHSEYVVKAKDTIQAIAQYYKISQAEILSGNPWLREPIEAGQIIYIPLSAKRIHHVAWGETIYTIASRYGVEVADIIMENQDLDVMQLEVNQEVVLPKERKSIVRVAAIPTVKVNPFIWPVQGIITSKFGPRWGLFHQGVDIWNSIERQAEIRTALSGSVVFAGWHGGGYGRLVVIDHGNDIHTYYAHLSQIRVQEGQKVRQGDLLGYMGDSGQTTGIHLHFEIRVNDQPLNPLLYLPEKQNEIVLQ</sequence>
<dbReference type="InterPro" id="IPR016047">
    <property type="entry name" value="M23ase_b-sheet_dom"/>
</dbReference>
<dbReference type="EMBL" id="MJAT01000022">
    <property type="protein sequence ID" value="OEH85421.1"/>
    <property type="molecule type" value="Genomic_DNA"/>
</dbReference>
<proteinExistence type="predicted"/>
<protein>
    <recommendedName>
        <fullName evidence="2">LysM domain-containing protein</fullName>
    </recommendedName>
</protein>
<evidence type="ECO:0000256" key="1">
    <source>
        <dbReference type="SAM" id="SignalP"/>
    </source>
</evidence>
<dbReference type="InterPro" id="IPR018392">
    <property type="entry name" value="LysM"/>
</dbReference>
<evidence type="ECO:0000313" key="4">
    <source>
        <dbReference type="Proteomes" id="UP000095255"/>
    </source>
</evidence>
<gene>
    <name evidence="3" type="ORF">BHU72_04850</name>
</gene>
<name>A0A1E5L5N1_9FIRM</name>
<dbReference type="CDD" id="cd00118">
    <property type="entry name" value="LysM"/>
    <property type="match status" value="2"/>
</dbReference>